<accession>A0A6A6JUG9</accession>
<protein>
    <submittedName>
        <fullName evidence="3">Uncharacterized protein</fullName>
    </submittedName>
</protein>
<evidence type="ECO:0000313" key="3">
    <source>
        <dbReference type="EMBL" id="KAF2279396.1"/>
    </source>
</evidence>
<keyword evidence="2" id="KW-0732">Signal</keyword>
<reference evidence="3" key="1">
    <citation type="journal article" date="2020" name="Stud. Mycol.">
        <title>101 Dothideomycetes genomes: a test case for predicting lifestyles and emergence of pathogens.</title>
        <authorList>
            <person name="Haridas S."/>
            <person name="Albert R."/>
            <person name="Binder M."/>
            <person name="Bloem J."/>
            <person name="Labutti K."/>
            <person name="Salamov A."/>
            <person name="Andreopoulos B."/>
            <person name="Baker S."/>
            <person name="Barry K."/>
            <person name="Bills G."/>
            <person name="Bluhm B."/>
            <person name="Cannon C."/>
            <person name="Castanera R."/>
            <person name="Culley D."/>
            <person name="Daum C."/>
            <person name="Ezra D."/>
            <person name="Gonzalez J."/>
            <person name="Henrissat B."/>
            <person name="Kuo A."/>
            <person name="Liang C."/>
            <person name="Lipzen A."/>
            <person name="Lutzoni F."/>
            <person name="Magnuson J."/>
            <person name="Mondo S."/>
            <person name="Nolan M."/>
            <person name="Ohm R."/>
            <person name="Pangilinan J."/>
            <person name="Park H.-J."/>
            <person name="Ramirez L."/>
            <person name="Alfaro M."/>
            <person name="Sun H."/>
            <person name="Tritt A."/>
            <person name="Yoshinaga Y."/>
            <person name="Zwiers L.-H."/>
            <person name="Turgeon B."/>
            <person name="Goodwin S."/>
            <person name="Spatafora J."/>
            <person name="Crous P."/>
            <person name="Grigoriev I."/>
        </authorList>
    </citation>
    <scope>NUCLEOTIDE SEQUENCE</scope>
    <source>
        <strain evidence="3">CBS 379.55</strain>
    </source>
</reference>
<evidence type="ECO:0000256" key="1">
    <source>
        <dbReference type="SAM" id="MobiDB-lite"/>
    </source>
</evidence>
<organism evidence="3 4">
    <name type="scientific">Westerdykella ornata</name>
    <dbReference type="NCBI Taxonomy" id="318751"/>
    <lineage>
        <taxon>Eukaryota</taxon>
        <taxon>Fungi</taxon>
        <taxon>Dikarya</taxon>
        <taxon>Ascomycota</taxon>
        <taxon>Pezizomycotina</taxon>
        <taxon>Dothideomycetes</taxon>
        <taxon>Pleosporomycetidae</taxon>
        <taxon>Pleosporales</taxon>
        <taxon>Sporormiaceae</taxon>
        <taxon>Westerdykella</taxon>
    </lineage>
</organism>
<dbReference type="RefSeq" id="XP_033656935.1">
    <property type="nucleotide sequence ID" value="XM_033799578.1"/>
</dbReference>
<feature type="signal peptide" evidence="2">
    <location>
        <begin position="1"/>
        <end position="21"/>
    </location>
</feature>
<dbReference type="AlphaFoldDB" id="A0A6A6JUG9"/>
<sequence length="296" mass="33213">MQARGQVLLLLMCVITSLTPAVPVCTQGRPRGVAFSGLDHDAYFQHTVAAYRVWSVECRMSARGVSYPLLIASTWEFLRVAVIQLPEAPRRRFTRAPRSPPQLTIPTAALRSGFRGFPTATWKWKWERASRSCRRGEDRTEGCRSCRSSGTSIFGNVYMSIWYPRVARVLTLGYAPHRSRAVLGSGKTGMQGRGRHKAGTQEVPRTTTADGTRRGVSGETNAYFHHGLYRTSPSVFRLRGWFPCMQLVASGVMVPVIETRRDRKASTSSLYREWGICHACPYRWDGEEGVVQLRIG</sequence>
<evidence type="ECO:0000313" key="4">
    <source>
        <dbReference type="Proteomes" id="UP000800097"/>
    </source>
</evidence>
<evidence type="ECO:0000256" key="2">
    <source>
        <dbReference type="SAM" id="SignalP"/>
    </source>
</evidence>
<feature type="region of interest" description="Disordered" evidence="1">
    <location>
        <begin position="183"/>
        <end position="215"/>
    </location>
</feature>
<name>A0A6A6JUG9_WESOR</name>
<dbReference type="EMBL" id="ML986486">
    <property type="protein sequence ID" value="KAF2279396.1"/>
    <property type="molecule type" value="Genomic_DNA"/>
</dbReference>
<keyword evidence="4" id="KW-1185">Reference proteome</keyword>
<proteinExistence type="predicted"/>
<gene>
    <name evidence="3" type="ORF">EI97DRAFT_439751</name>
</gene>
<feature type="chain" id="PRO_5025644914" evidence="2">
    <location>
        <begin position="22"/>
        <end position="296"/>
    </location>
</feature>
<dbReference type="Proteomes" id="UP000800097">
    <property type="component" value="Unassembled WGS sequence"/>
</dbReference>
<dbReference type="GeneID" id="54552753"/>